<reference evidence="3 4" key="1">
    <citation type="submission" date="2020-08" db="EMBL/GenBank/DDBJ databases">
        <title>Genomic Encyclopedia of Type Strains, Phase III (KMG-III): the genomes of soil and plant-associated and newly described type strains.</title>
        <authorList>
            <person name="Whitman W."/>
        </authorList>
    </citation>
    <scope>NUCLEOTIDE SEQUENCE [LARGE SCALE GENOMIC DNA]</scope>
    <source>
        <strain evidence="3 4">CECT 8234</strain>
    </source>
</reference>
<dbReference type="GO" id="GO:0003677">
    <property type="term" value="F:DNA binding"/>
    <property type="evidence" value="ECO:0007669"/>
    <property type="project" value="InterPro"/>
</dbReference>
<feature type="domain" description="Helix-turn-helix" evidence="2">
    <location>
        <begin position="8"/>
        <end position="56"/>
    </location>
</feature>
<dbReference type="InterPro" id="IPR041657">
    <property type="entry name" value="HTH_17"/>
</dbReference>
<organism evidence="3 4">
    <name type="scientific">Paenibacillus endophyticus</name>
    <dbReference type="NCBI Taxonomy" id="1294268"/>
    <lineage>
        <taxon>Bacteria</taxon>
        <taxon>Bacillati</taxon>
        <taxon>Bacillota</taxon>
        <taxon>Bacilli</taxon>
        <taxon>Bacillales</taxon>
        <taxon>Paenibacillaceae</taxon>
        <taxon>Paenibacillus</taxon>
    </lineage>
</organism>
<dbReference type="EMBL" id="JACHXW010000025">
    <property type="protein sequence ID" value="MBB3155528.1"/>
    <property type="molecule type" value="Genomic_DNA"/>
</dbReference>
<dbReference type="Gene3D" id="3.40.190.10">
    <property type="entry name" value="Periplasmic binding protein-like II"/>
    <property type="match status" value="2"/>
</dbReference>
<dbReference type="Pfam" id="PF12728">
    <property type="entry name" value="HTH_17"/>
    <property type="match status" value="1"/>
</dbReference>
<name>A0A7W5GDK0_9BACL</name>
<proteinExistence type="predicted"/>
<dbReference type="RefSeq" id="WP_183570297.1">
    <property type="nucleotide sequence ID" value="NZ_CBCSLB010000024.1"/>
</dbReference>
<dbReference type="SUPFAM" id="SSF53850">
    <property type="entry name" value="Periplasmic binding protein-like II"/>
    <property type="match status" value="1"/>
</dbReference>
<evidence type="ECO:0000313" key="4">
    <source>
        <dbReference type="Proteomes" id="UP000518605"/>
    </source>
</evidence>
<dbReference type="PANTHER" id="PTHR30024:SF45">
    <property type="entry name" value="ABC TRANSPORTER SUBSTRATE-BINDING PROTEIN"/>
    <property type="match status" value="1"/>
</dbReference>
<dbReference type="AlphaFoldDB" id="A0A7W5GDK0"/>
<dbReference type="PANTHER" id="PTHR30024">
    <property type="entry name" value="ALIPHATIC SULFONATES-BINDING PROTEIN-RELATED"/>
    <property type="match status" value="1"/>
</dbReference>
<sequence length="406" mass="45408">MVDKRLNLLSIHEAMDMLGVSRSTFDRWRKQKRLPFTKLGKEILIDKLELESWIKHHSSGIPQQSPIDLAASQHGASQQQGTITIGYQSGYAHVWTSALMKELGWFEEELERMLPGRKGDVRWVDAANGPELLKGMIGGHVQIASMGDYPIALSSSLAQLFPSFQSILLAFDGKSARGNGISLVVRKGIHIREVTDISKLKMRTVAQSSPGYRLSKLLSAVGGSPNQIVHQNMDATMAGIVHKQVECGMLVEPYLSIVQYHGTGQVLFQEELVEDYLAGVIAEESWVRENREVVVAYLKAHLRVHQFLRSEPAQAGKIIGRMKGIPADLMGRVVKKIRWDSALYKKDIRTLNLLKQENAWLEGGFFIHDAAIKYDAGFLEEAMQALRLPLPDTGLLAGEWEQEQVY</sequence>
<feature type="domain" description="SsuA/THI5-like" evidence="1">
    <location>
        <begin position="182"/>
        <end position="315"/>
    </location>
</feature>
<accession>A0A7W5GDK0</accession>
<protein>
    <submittedName>
        <fullName evidence="3">NitT/TauT family transport system substrate-binding protein</fullName>
    </submittedName>
</protein>
<dbReference type="Pfam" id="PF09084">
    <property type="entry name" value="NMT1"/>
    <property type="match status" value="1"/>
</dbReference>
<dbReference type="NCBIfam" id="TIGR01764">
    <property type="entry name" value="excise"/>
    <property type="match status" value="1"/>
</dbReference>
<dbReference type="InterPro" id="IPR010093">
    <property type="entry name" value="SinI_DNA-bd"/>
</dbReference>
<gene>
    <name evidence="3" type="ORF">FHS16_005636</name>
</gene>
<dbReference type="Proteomes" id="UP000518605">
    <property type="component" value="Unassembled WGS sequence"/>
</dbReference>
<dbReference type="InterPro" id="IPR015168">
    <property type="entry name" value="SsuA/THI5"/>
</dbReference>
<comment type="caution">
    <text evidence="3">The sequence shown here is derived from an EMBL/GenBank/DDBJ whole genome shotgun (WGS) entry which is preliminary data.</text>
</comment>
<dbReference type="SUPFAM" id="SSF46955">
    <property type="entry name" value="Putative DNA-binding domain"/>
    <property type="match status" value="1"/>
</dbReference>
<keyword evidence="4" id="KW-1185">Reference proteome</keyword>
<evidence type="ECO:0000259" key="2">
    <source>
        <dbReference type="Pfam" id="PF12728"/>
    </source>
</evidence>
<evidence type="ECO:0000259" key="1">
    <source>
        <dbReference type="Pfam" id="PF09084"/>
    </source>
</evidence>
<dbReference type="InterPro" id="IPR009061">
    <property type="entry name" value="DNA-bd_dom_put_sf"/>
</dbReference>
<evidence type="ECO:0000313" key="3">
    <source>
        <dbReference type="EMBL" id="MBB3155528.1"/>
    </source>
</evidence>